<feature type="domain" description="YscD/Y4YQ C-terminal" evidence="4">
    <location>
        <begin position="278"/>
        <end position="330"/>
    </location>
</feature>
<evidence type="ECO:0000256" key="1">
    <source>
        <dbReference type="SAM" id="Phobius"/>
    </source>
</evidence>
<keyword evidence="6" id="KW-1185">Reference proteome</keyword>
<keyword evidence="1" id="KW-0812">Transmembrane</keyword>
<feature type="domain" description="YscD cytoplasmic" evidence="2">
    <location>
        <begin position="36"/>
        <end position="124"/>
    </location>
</feature>
<evidence type="ECO:0008006" key="7">
    <source>
        <dbReference type="Google" id="ProtNLM"/>
    </source>
</evidence>
<dbReference type="InterPro" id="IPR032030">
    <property type="entry name" value="YscD_cytoplasmic_dom"/>
</dbReference>
<protein>
    <recommendedName>
        <fullName evidence="7">FHA domain-containing protein</fullName>
    </recommendedName>
</protein>
<dbReference type="Pfam" id="PF23893">
    <property type="entry name" value="Y4YQ_C"/>
    <property type="match status" value="1"/>
</dbReference>
<evidence type="ECO:0000313" key="5">
    <source>
        <dbReference type="EMBL" id="SJM31817.1"/>
    </source>
</evidence>
<accession>A0A2P9AL20</accession>
<reference evidence="6" key="1">
    <citation type="submission" date="2016-12" db="EMBL/GenBank/DDBJ databases">
        <authorList>
            <person name="Brunel B."/>
        </authorList>
    </citation>
    <scope>NUCLEOTIDE SEQUENCE [LARGE SCALE GENOMIC DNA]</scope>
</reference>
<name>A0A2P9AL20_9HYPH</name>
<dbReference type="Pfam" id="PF16697">
    <property type="entry name" value="Yop-YscD_cpl"/>
    <property type="match status" value="1"/>
</dbReference>
<dbReference type="InterPro" id="IPR053946">
    <property type="entry name" value="YscD_ppl_3rd"/>
</dbReference>
<organism evidence="5 6">
    <name type="scientific">Mesorhizobium delmotii</name>
    <dbReference type="NCBI Taxonomy" id="1631247"/>
    <lineage>
        <taxon>Bacteria</taxon>
        <taxon>Pseudomonadati</taxon>
        <taxon>Pseudomonadota</taxon>
        <taxon>Alphaproteobacteria</taxon>
        <taxon>Hyphomicrobiales</taxon>
        <taxon>Phyllobacteriaceae</taxon>
        <taxon>Mesorhizobium</taxon>
    </lineage>
</organism>
<dbReference type="EMBL" id="FUIG01000028">
    <property type="protein sequence ID" value="SJM31817.1"/>
    <property type="molecule type" value="Genomic_DNA"/>
</dbReference>
<feature type="transmembrane region" description="Helical" evidence="1">
    <location>
        <begin position="141"/>
        <end position="161"/>
    </location>
</feature>
<dbReference type="Proteomes" id="UP000245698">
    <property type="component" value="Unassembled WGS sequence"/>
</dbReference>
<evidence type="ECO:0000259" key="2">
    <source>
        <dbReference type="Pfam" id="PF16697"/>
    </source>
</evidence>
<evidence type="ECO:0000259" key="3">
    <source>
        <dbReference type="Pfam" id="PF21934"/>
    </source>
</evidence>
<sequence>MTANSIGKYWDAAPARRLRSIIAHAPGSGHSIALSVTHGFHAGAQLGLVEPLYTVGSSTESDIVLRDAGIAPVHARLRRKGSQIEIEAVGGDVTLATGEIIHEGQGSRCKLPLTIGIGDAHIRLINPERSPNRWSVSDRPLLVAGSVLFAVFAVSVAANGFSLAKPDIGKNISAQDREPIRVAFAGEAGQSVLNDSSPTQIPSAAEAESQLRLRLDQSGISTLAVQRSPGRLVVSGMIPNDKDGAWTETQSWFDQTFGAHIPLVSNVMIGNAEQAPRLRLQAIWYGERPYVIAADGARYHEGAFTNDGWTIKHIGETELLLTKGGATVALKYP</sequence>
<dbReference type="InterPro" id="IPR057770">
    <property type="entry name" value="YscD/Y4YQ_C"/>
</dbReference>
<gene>
    <name evidence="5" type="ORF">BQ8482_210049</name>
</gene>
<evidence type="ECO:0000259" key="4">
    <source>
        <dbReference type="Pfam" id="PF23893"/>
    </source>
</evidence>
<dbReference type="Gene3D" id="2.60.200.20">
    <property type="match status" value="1"/>
</dbReference>
<keyword evidence="1" id="KW-1133">Transmembrane helix</keyword>
<keyword evidence="1" id="KW-0472">Membrane</keyword>
<dbReference type="SUPFAM" id="SSF49879">
    <property type="entry name" value="SMAD/FHA domain"/>
    <property type="match status" value="1"/>
</dbReference>
<feature type="domain" description="YscD-like Bon-like" evidence="3">
    <location>
        <begin position="207"/>
        <end position="267"/>
    </location>
</feature>
<evidence type="ECO:0000313" key="6">
    <source>
        <dbReference type="Proteomes" id="UP000245698"/>
    </source>
</evidence>
<dbReference type="RefSeq" id="WP_123149002.1">
    <property type="nucleotide sequence ID" value="NZ_FUIG01000028.1"/>
</dbReference>
<dbReference type="InterPro" id="IPR008984">
    <property type="entry name" value="SMAD_FHA_dom_sf"/>
</dbReference>
<dbReference type="Pfam" id="PF21934">
    <property type="entry name" value="Yop-YscD_ppl_3rd"/>
    <property type="match status" value="1"/>
</dbReference>
<dbReference type="CDD" id="cd00060">
    <property type="entry name" value="FHA"/>
    <property type="match status" value="1"/>
</dbReference>
<proteinExistence type="predicted"/>
<dbReference type="AlphaFoldDB" id="A0A2P9AL20"/>